<evidence type="ECO:0000256" key="3">
    <source>
        <dbReference type="ARBA" id="ARBA00022448"/>
    </source>
</evidence>
<dbReference type="PRINTS" id="PR00171">
    <property type="entry name" value="SUGRTRNSPORT"/>
</dbReference>
<dbReference type="FunFam" id="1.20.1250.20:FF:000026">
    <property type="entry name" value="MFS quinate transporter QutD"/>
    <property type="match status" value="1"/>
</dbReference>
<comment type="subcellular location">
    <subcellularLocation>
        <location evidence="1">Membrane</location>
        <topology evidence="1">Multi-pass membrane protein</topology>
    </subcellularLocation>
</comment>
<feature type="transmembrane region" description="Helical" evidence="8">
    <location>
        <begin position="375"/>
        <end position="400"/>
    </location>
</feature>
<evidence type="ECO:0000256" key="6">
    <source>
        <dbReference type="ARBA" id="ARBA00023136"/>
    </source>
</evidence>
<comment type="similarity">
    <text evidence="2">Belongs to the major facilitator superfamily. Sugar transporter (TC 2.A.1.1) family.</text>
</comment>
<dbReference type="GO" id="GO:0016020">
    <property type="term" value="C:membrane"/>
    <property type="evidence" value="ECO:0007669"/>
    <property type="project" value="UniProtKB-SubCell"/>
</dbReference>
<dbReference type="PROSITE" id="PS00217">
    <property type="entry name" value="SUGAR_TRANSPORT_2"/>
    <property type="match status" value="1"/>
</dbReference>
<dbReference type="InterPro" id="IPR036259">
    <property type="entry name" value="MFS_trans_sf"/>
</dbReference>
<feature type="transmembrane region" description="Helical" evidence="8">
    <location>
        <begin position="635"/>
        <end position="656"/>
    </location>
</feature>
<dbReference type="GeneID" id="62163449"/>
<evidence type="ECO:0000256" key="8">
    <source>
        <dbReference type="SAM" id="Phobius"/>
    </source>
</evidence>
<dbReference type="InterPro" id="IPR005829">
    <property type="entry name" value="Sugar_transporter_CS"/>
</dbReference>
<evidence type="ECO:0000259" key="9">
    <source>
        <dbReference type="PROSITE" id="PS50850"/>
    </source>
</evidence>
<reference evidence="10" key="1">
    <citation type="submission" date="2020-03" db="EMBL/GenBank/DDBJ databases">
        <authorList>
            <person name="He L."/>
        </authorList>
    </citation>
    <scope>NUCLEOTIDE SEQUENCE</scope>
    <source>
        <strain evidence="10">CkLH20</strain>
    </source>
</reference>
<keyword evidence="6 8" id="KW-0472">Membrane</keyword>
<dbReference type="InterPro" id="IPR005828">
    <property type="entry name" value="MFS_sugar_transport-like"/>
</dbReference>
<feature type="transmembrane region" description="Helical" evidence="8">
    <location>
        <begin position="775"/>
        <end position="794"/>
    </location>
</feature>
<dbReference type="InterPro" id="IPR020846">
    <property type="entry name" value="MFS_dom"/>
</dbReference>
<dbReference type="RefSeq" id="XP_038744425.1">
    <property type="nucleotide sequence ID" value="XM_038890375.1"/>
</dbReference>
<evidence type="ECO:0000256" key="7">
    <source>
        <dbReference type="ARBA" id="ARBA00023180"/>
    </source>
</evidence>
<dbReference type="InterPro" id="IPR050360">
    <property type="entry name" value="MFS_Sugar_Transporters"/>
</dbReference>
<protein>
    <recommendedName>
        <fullName evidence="9">Major facilitator superfamily (MFS) profile domain-containing protein</fullName>
    </recommendedName>
</protein>
<dbReference type="Gene3D" id="1.20.1250.20">
    <property type="entry name" value="MFS general substrate transporter like domains"/>
    <property type="match status" value="1"/>
</dbReference>
<dbReference type="Proteomes" id="UP000781932">
    <property type="component" value="Unassembled WGS sequence"/>
</dbReference>
<evidence type="ECO:0000256" key="1">
    <source>
        <dbReference type="ARBA" id="ARBA00004141"/>
    </source>
</evidence>
<dbReference type="InterPro" id="IPR022137">
    <property type="entry name" value="Znf_prot_DUF3669"/>
</dbReference>
<keyword evidence="11" id="KW-1185">Reference proteome</keyword>
<evidence type="ECO:0000256" key="4">
    <source>
        <dbReference type="ARBA" id="ARBA00022692"/>
    </source>
</evidence>
<dbReference type="NCBIfam" id="TIGR00879">
    <property type="entry name" value="SP"/>
    <property type="match status" value="1"/>
</dbReference>
<comment type="caution">
    <text evidence="10">The sequence shown here is derived from an EMBL/GenBank/DDBJ whole genome shotgun (WGS) entry which is preliminary data.</text>
</comment>
<feature type="transmembrane region" description="Helical" evidence="8">
    <location>
        <begin position="692"/>
        <end position="719"/>
    </location>
</feature>
<feature type="transmembrane region" description="Helical" evidence="8">
    <location>
        <begin position="739"/>
        <end position="763"/>
    </location>
</feature>
<gene>
    <name evidence="10" type="ORF">CkaCkLH20_07658</name>
</gene>
<evidence type="ECO:0000256" key="2">
    <source>
        <dbReference type="ARBA" id="ARBA00010992"/>
    </source>
</evidence>
<feature type="transmembrane region" description="Helical" evidence="8">
    <location>
        <begin position="420"/>
        <end position="439"/>
    </location>
</feature>
<dbReference type="CDD" id="cd17356">
    <property type="entry name" value="MFS_HXT"/>
    <property type="match status" value="1"/>
</dbReference>
<keyword evidence="7" id="KW-0325">Glycoprotein</keyword>
<dbReference type="PROSITE" id="PS50850">
    <property type="entry name" value="MFS"/>
    <property type="match status" value="1"/>
</dbReference>
<accession>A0A9P6LG93</accession>
<keyword evidence="3" id="KW-0813">Transport</keyword>
<keyword evidence="5 8" id="KW-1133">Transmembrane helix</keyword>
<feature type="transmembrane region" description="Helical" evidence="8">
    <location>
        <begin position="537"/>
        <end position="559"/>
    </location>
</feature>
<feature type="transmembrane region" description="Helical" evidence="8">
    <location>
        <begin position="515"/>
        <end position="531"/>
    </location>
</feature>
<feature type="transmembrane region" description="Helical" evidence="8">
    <location>
        <begin position="468"/>
        <end position="494"/>
    </location>
</feature>
<feature type="transmembrane region" description="Helical" evidence="8">
    <location>
        <begin position="668"/>
        <end position="685"/>
    </location>
</feature>
<dbReference type="AlphaFoldDB" id="A0A9P6LG93"/>
<dbReference type="Pfam" id="PF00083">
    <property type="entry name" value="Sugar_tr"/>
    <property type="match status" value="1"/>
</dbReference>
<reference evidence="10" key="2">
    <citation type="submission" date="2020-11" db="EMBL/GenBank/DDBJ databases">
        <title>Whole genome sequencing of Colletotrichum sp.</title>
        <authorList>
            <person name="Li H."/>
        </authorList>
    </citation>
    <scope>NUCLEOTIDE SEQUENCE</scope>
    <source>
        <strain evidence="10">CkLH20</strain>
    </source>
</reference>
<dbReference type="EMBL" id="JAATWM020000024">
    <property type="protein sequence ID" value="KAF9874964.1"/>
    <property type="molecule type" value="Genomic_DNA"/>
</dbReference>
<sequence length="878" mass="96793">MAVKNLSNPDSAWQKAIDLTASVDTRRSKGEGSKNILKNYLSLQAFITPKSAVSICRQSHAMTKRDHLELIGEGSTARIWDLASRSQVVKQSKPGRTYKDLVRDFCSHAGVYEDFDQLKAAVCVPRPVEIMDAKIVGDWCAHRLKRREIPDDAALVQAGTGLMVTERILPVPREIRAALIMMFCPQPQRLAALMDPKNNNCLIRLYLGRYDETPRTNDDRGFSLRDFELTLDKMEQLGIDPVQFAHPMAEALAVMHWKSRCDAAGVEFVLGTSPDVQANKMWMNTPGESTQRRVAGGNPPGLHWAVRVWALDFDKVRDVRPTERGVDKAARAYLDNKPFFPEPVAVPREMGCKSVSFSSASPPVHSPIMYRIWNIYALAAFGTIGGMLFGFDISSMSAWIGADAYMEFFGHPSSTLQGGITASMSGGSLVGALVAGFLADLWGRRGALKLASVIWIIGAVLQCSSQNVAHLIVGRVVSGLAIGITSSQCCVYLAELAPSRIRGRIVGIQQWSIEWGILIMYLISYGCVVSIPDDPKAFRIAWGVQGIPGLILGVALFFFPESPRWLAQKDRWEECHEVLAHLHGGGDRDSPVVLAELDEVKEAARVAAESKNVSFLGLFGPKIWKRTLAGCSVQVWQQLLGGNVMLYYLVYIFNMAGMSGNTALTSSIIQYVIFLVTTGAILPIIDRLGRRPLLIGGAIICCIIHFTTGAVMAVHGHAVDSVDGNEILKWSIQGPPAKAVISLCYIFVGVYGLTWAPIGWIYASEVFPLKYRATGVGLAAASNWAFNLALAFFVPPAFTNIQWKTYMIFGTFCFVMTFHIFFTYPETSGKTLEEIDELFDSNIPAWRSRSAGIRFEDRVAAAEDKKDNFREATHSEKV</sequence>
<organism evidence="10 11">
    <name type="scientific">Colletotrichum karsti</name>
    <dbReference type="NCBI Taxonomy" id="1095194"/>
    <lineage>
        <taxon>Eukaryota</taxon>
        <taxon>Fungi</taxon>
        <taxon>Dikarya</taxon>
        <taxon>Ascomycota</taxon>
        <taxon>Pezizomycotina</taxon>
        <taxon>Sordariomycetes</taxon>
        <taxon>Hypocreomycetidae</taxon>
        <taxon>Glomerellales</taxon>
        <taxon>Glomerellaceae</taxon>
        <taxon>Colletotrichum</taxon>
        <taxon>Colletotrichum boninense species complex</taxon>
    </lineage>
</organism>
<evidence type="ECO:0000313" key="10">
    <source>
        <dbReference type="EMBL" id="KAF9874964.1"/>
    </source>
</evidence>
<dbReference type="PROSITE" id="PS00216">
    <property type="entry name" value="SUGAR_TRANSPORT_1"/>
    <property type="match status" value="2"/>
</dbReference>
<keyword evidence="4 8" id="KW-0812">Transmembrane</keyword>
<dbReference type="SUPFAM" id="SSF103473">
    <property type="entry name" value="MFS general substrate transporter"/>
    <property type="match status" value="1"/>
</dbReference>
<dbReference type="PANTHER" id="PTHR48022">
    <property type="entry name" value="PLASTIDIC GLUCOSE TRANSPORTER 4"/>
    <property type="match status" value="1"/>
</dbReference>
<dbReference type="GO" id="GO:0005351">
    <property type="term" value="F:carbohydrate:proton symporter activity"/>
    <property type="evidence" value="ECO:0007669"/>
    <property type="project" value="TreeGrafter"/>
</dbReference>
<feature type="domain" description="Major facilitator superfamily (MFS) profile" evidence="9">
    <location>
        <begin position="378"/>
        <end position="828"/>
    </location>
</feature>
<dbReference type="InterPro" id="IPR003663">
    <property type="entry name" value="Sugar/inositol_transpt"/>
</dbReference>
<evidence type="ECO:0000313" key="11">
    <source>
        <dbReference type="Proteomes" id="UP000781932"/>
    </source>
</evidence>
<evidence type="ECO:0000256" key="5">
    <source>
        <dbReference type="ARBA" id="ARBA00022989"/>
    </source>
</evidence>
<dbReference type="Pfam" id="PF12417">
    <property type="entry name" value="DUF3669"/>
    <property type="match status" value="1"/>
</dbReference>
<dbReference type="OrthoDB" id="4142200at2759"/>
<feature type="transmembrane region" description="Helical" evidence="8">
    <location>
        <begin position="446"/>
        <end position="462"/>
    </location>
</feature>
<dbReference type="PANTHER" id="PTHR48022:SF54">
    <property type="entry name" value="GLUCOSE TRANSPORTER, PUTATIVE (AFU_ORTHOLOGUE AFUA_8G00890)-RELATED"/>
    <property type="match status" value="1"/>
</dbReference>
<feature type="transmembrane region" description="Helical" evidence="8">
    <location>
        <begin position="806"/>
        <end position="824"/>
    </location>
</feature>
<proteinExistence type="inferred from homology"/>
<name>A0A9P6LG93_9PEZI</name>